<evidence type="ECO:0000256" key="3">
    <source>
        <dbReference type="ARBA" id="ARBA00023242"/>
    </source>
</evidence>
<dbReference type="Proteomes" id="UP000800093">
    <property type="component" value="Unassembled WGS sequence"/>
</dbReference>
<gene>
    <name evidence="5" type="ORF">CC78DRAFT_531919</name>
</gene>
<feature type="region of interest" description="Disordered" evidence="4">
    <location>
        <begin position="1"/>
        <end position="122"/>
    </location>
</feature>
<feature type="compositionally biased region" description="Pro residues" evidence="4">
    <location>
        <begin position="54"/>
        <end position="65"/>
    </location>
</feature>
<keyword evidence="6" id="KW-1185">Reference proteome</keyword>
<proteinExistence type="inferred from homology"/>
<dbReference type="InterPro" id="IPR049629">
    <property type="entry name" value="DPY30_SDC1_DD"/>
</dbReference>
<protein>
    <recommendedName>
        <fullName evidence="7">Dpy-30 domain-containing protein</fullName>
    </recommendedName>
</protein>
<accession>A0A9P4KH57</accession>
<dbReference type="GO" id="GO:0005634">
    <property type="term" value="C:nucleus"/>
    <property type="evidence" value="ECO:0007669"/>
    <property type="project" value="UniProtKB-SubCell"/>
</dbReference>
<dbReference type="Pfam" id="PF05186">
    <property type="entry name" value="Dpy-30"/>
    <property type="match status" value="1"/>
</dbReference>
<dbReference type="Gene3D" id="1.20.890.10">
    <property type="entry name" value="cAMP-dependent protein kinase regulatory subunit, dimerization-anchoring domain"/>
    <property type="match status" value="1"/>
</dbReference>
<evidence type="ECO:0008006" key="7">
    <source>
        <dbReference type="Google" id="ProtNLM"/>
    </source>
</evidence>
<dbReference type="EMBL" id="ML986601">
    <property type="protein sequence ID" value="KAF2266059.1"/>
    <property type="molecule type" value="Genomic_DNA"/>
</dbReference>
<evidence type="ECO:0000256" key="1">
    <source>
        <dbReference type="ARBA" id="ARBA00004123"/>
    </source>
</evidence>
<dbReference type="InterPro" id="IPR007858">
    <property type="entry name" value="Dpy-30_motif"/>
</dbReference>
<feature type="compositionally biased region" description="Pro residues" evidence="4">
    <location>
        <begin position="1"/>
        <end position="11"/>
    </location>
</feature>
<dbReference type="AlphaFoldDB" id="A0A9P4KH57"/>
<sequence length="163" mass="17269">MAEPSPNPQPSDTPASEPILTPIPNGTTAAPDIEMTDSTPQDASASVPTDSILPPNPFQSPPHPSSTPTATPTATQPSAPTPQPAPSHTPSRNSPHPSGGVEKQAPSQPNPHGSPTRVYLNQNVTPHLLDAMKHLVTQEFMPEKPLKWLSEYLAQKSYEVEGP</sequence>
<dbReference type="CDD" id="cd22965">
    <property type="entry name" value="DD_DPY30_SDC1"/>
    <property type="match status" value="1"/>
</dbReference>
<feature type="compositionally biased region" description="Low complexity" evidence="4">
    <location>
        <begin position="66"/>
        <end position="78"/>
    </location>
</feature>
<comment type="caution">
    <text evidence="5">The sequence shown here is derived from an EMBL/GenBank/DDBJ whole genome shotgun (WGS) entry which is preliminary data.</text>
</comment>
<reference evidence="6" key="1">
    <citation type="journal article" date="2020" name="Stud. Mycol.">
        <title>101 Dothideomycetes genomes: A test case for predicting lifestyles and emergence of pathogens.</title>
        <authorList>
            <person name="Haridas S."/>
            <person name="Albert R."/>
            <person name="Binder M."/>
            <person name="Bloem J."/>
            <person name="LaButti K."/>
            <person name="Salamov A."/>
            <person name="Andreopoulos B."/>
            <person name="Baker S."/>
            <person name="Barry K."/>
            <person name="Bills G."/>
            <person name="Bluhm B."/>
            <person name="Cannon C."/>
            <person name="Castanera R."/>
            <person name="Culley D."/>
            <person name="Daum C."/>
            <person name="Ezra D."/>
            <person name="Gonzalez J."/>
            <person name="Henrissat B."/>
            <person name="Kuo A."/>
            <person name="Liang C."/>
            <person name="Lipzen A."/>
            <person name="Lutzoni F."/>
            <person name="Magnuson J."/>
            <person name="Mondo S."/>
            <person name="Nolan M."/>
            <person name="Ohm R."/>
            <person name="Pangilinan J."/>
            <person name="Park H.-J."/>
            <person name="Ramirez L."/>
            <person name="Alfaro M."/>
            <person name="Sun H."/>
            <person name="Tritt A."/>
            <person name="Yoshinaga Y."/>
            <person name="Zwiers L.-H."/>
            <person name="Turgeon B."/>
            <person name="Goodwin S."/>
            <person name="Spatafora J."/>
            <person name="Crous P."/>
            <person name="Grigoriev I."/>
        </authorList>
    </citation>
    <scope>NUCLEOTIDE SEQUENCE [LARGE SCALE GENOMIC DNA]</scope>
    <source>
        <strain evidence="6">CBS 304.66</strain>
    </source>
</reference>
<name>A0A9P4KH57_9PLEO</name>
<evidence type="ECO:0000313" key="5">
    <source>
        <dbReference type="EMBL" id="KAF2266059.1"/>
    </source>
</evidence>
<evidence type="ECO:0000256" key="2">
    <source>
        <dbReference type="ARBA" id="ARBA00010849"/>
    </source>
</evidence>
<feature type="compositionally biased region" description="Polar residues" evidence="4">
    <location>
        <begin position="36"/>
        <end position="49"/>
    </location>
</feature>
<dbReference type="OrthoDB" id="417678at2759"/>
<keyword evidence="3" id="KW-0539">Nucleus</keyword>
<evidence type="ECO:0000256" key="4">
    <source>
        <dbReference type="SAM" id="MobiDB-lite"/>
    </source>
</evidence>
<evidence type="ECO:0000313" key="6">
    <source>
        <dbReference type="Proteomes" id="UP000800093"/>
    </source>
</evidence>
<comment type="similarity">
    <text evidence="2">Belongs to the dpy-30 family.</text>
</comment>
<comment type="subcellular location">
    <subcellularLocation>
        <location evidence="1">Nucleus</location>
    </subcellularLocation>
</comment>
<feature type="compositionally biased region" description="Polar residues" evidence="4">
    <location>
        <begin position="105"/>
        <end position="122"/>
    </location>
</feature>
<organism evidence="5 6">
    <name type="scientific">Lojkania enalia</name>
    <dbReference type="NCBI Taxonomy" id="147567"/>
    <lineage>
        <taxon>Eukaryota</taxon>
        <taxon>Fungi</taxon>
        <taxon>Dikarya</taxon>
        <taxon>Ascomycota</taxon>
        <taxon>Pezizomycotina</taxon>
        <taxon>Dothideomycetes</taxon>
        <taxon>Pleosporomycetidae</taxon>
        <taxon>Pleosporales</taxon>
        <taxon>Pleosporales incertae sedis</taxon>
        <taxon>Lojkania</taxon>
    </lineage>
</organism>